<organism evidence="8 9">
    <name type="scientific">Hydrogenovibrio crunogenus</name>
    <dbReference type="NCBI Taxonomy" id="39765"/>
    <lineage>
        <taxon>Bacteria</taxon>
        <taxon>Pseudomonadati</taxon>
        <taxon>Pseudomonadota</taxon>
        <taxon>Gammaproteobacteria</taxon>
        <taxon>Thiotrichales</taxon>
        <taxon>Piscirickettsiaceae</taxon>
        <taxon>Hydrogenovibrio</taxon>
    </lineage>
</organism>
<dbReference type="InterPro" id="IPR050320">
    <property type="entry name" value="N5-glutamine_MTase"/>
</dbReference>
<dbReference type="Pfam" id="PF05175">
    <property type="entry name" value="MTS"/>
    <property type="match status" value="1"/>
</dbReference>
<keyword evidence="3 5" id="KW-0949">S-adenosyl-L-methionine</keyword>
<evidence type="ECO:0000256" key="5">
    <source>
        <dbReference type="HAMAP-Rule" id="MF_02126"/>
    </source>
</evidence>
<feature type="domain" description="Methyltransferase small" evidence="6">
    <location>
        <begin position="112"/>
        <end position="195"/>
    </location>
</feature>
<dbReference type="PANTHER" id="PTHR18895:SF74">
    <property type="entry name" value="MTRF1L RELEASE FACTOR GLUTAMINE METHYLTRANSFERASE"/>
    <property type="match status" value="1"/>
</dbReference>
<dbReference type="InterPro" id="IPR007848">
    <property type="entry name" value="Small_mtfrase_dom"/>
</dbReference>
<dbReference type="RefSeq" id="WP_135795070.1">
    <property type="nucleotide sequence ID" value="NZ_CP032096.1"/>
</dbReference>
<keyword evidence="9" id="KW-1185">Reference proteome</keyword>
<dbReference type="GO" id="GO:0102559">
    <property type="term" value="F:peptide chain release factor N(5)-glutamine methyltransferase activity"/>
    <property type="evidence" value="ECO:0007669"/>
    <property type="project" value="UniProtKB-EC"/>
</dbReference>
<dbReference type="CDD" id="cd02440">
    <property type="entry name" value="AdoMet_MTases"/>
    <property type="match status" value="1"/>
</dbReference>
<feature type="domain" description="Release factor glutamine methyltransferase N-terminal" evidence="7">
    <location>
        <begin position="5"/>
        <end position="75"/>
    </location>
</feature>
<dbReference type="EMBL" id="CP032096">
    <property type="protein sequence ID" value="QBZ82353.1"/>
    <property type="molecule type" value="Genomic_DNA"/>
</dbReference>
<feature type="binding site" evidence="5">
    <location>
        <begin position="187"/>
        <end position="190"/>
    </location>
    <ligand>
        <name>substrate</name>
    </ligand>
</feature>
<name>A0A4P7NX89_9GAMM</name>
<dbReference type="GO" id="GO:0032259">
    <property type="term" value="P:methylation"/>
    <property type="evidence" value="ECO:0007669"/>
    <property type="project" value="UniProtKB-KW"/>
</dbReference>
<dbReference type="PANTHER" id="PTHR18895">
    <property type="entry name" value="HEMK METHYLTRANSFERASE"/>
    <property type="match status" value="1"/>
</dbReference>
<evidence type="ECO:0000256" key="1">
    <source>
        <dbReference type="ARBA" id="ARBA00022603"/>
    </source>
</evidence>
<evidence type="ECO:0000256" key="4">
    <source>
        <dbReference type="ARBA" id="ARBA00048391"/>
    </source>
</evidence>
<dbReference type="NCBIfam" id="TIGR00536">
    <property type="entry name" value="hemK_fam"/>
    <property type="match status" value="1"/>
</dbReference>
<dbReference type="AlphaFoldDB" id="A0A4P7NX89"/>
<comment type="catalytic activity">
    <reaction evidence="4 5">
        <text>L-glutaminyl-[peptide chain release factor] + S-adenosyl-L-methionine = N(5)-methyl-L-glutaminyl-[peptide chain release factor] + S-adenosyl-L-homocysteine + H(+)</text>
        <dbReference type="Rhea" id="RHEA:42896"/>
        <dbReference type="Rhea" id="RHEA-COMP:10271"/>
        <dbReference type="Rhea" id="RHEA-COMP:10272"/>
        <dbReference type="ChEBI" id="CHEBI:15378"/>
        <dbReference type="ChEBI" id="CHEBI:30011"/>
        <dbReference type="ChEBI" id="CHEBI:57856"/>
        <dbReference type="ChEBI" id="CHEBI:59789"/>
        <dbReference type="ChEBI" id="CHEBI:61891"/>
        <dbReference type="EC" id="2.1.1.297"/>
    </reaction>
</comment>
<reference evidence="8 9" key="1">
    <citation type="submission" date="2018-08" db="EMBL/GenBank/DDBJ databases">
        <title>Horizontal acquisition of hydrogen conversion ability and other habitat adaptations in Hydrogenovibrio crunogenus strains.</title>
        <authorList>
            <person name="Gonnella G."/>
            <person name="Adam N."/>
            <person name="Perner M."/>
        </authorList>
    </citation>
    <scope>NUCLEOTIDE SEQUENCE [LARGE SCALE GENOMIC DNA]</scope>
    <source>
        <strain evidence="8 9">SP-41</strain>
    </source>
</reference>
<feature type="binding site" evidence="5">
    <location>
        <position position="145"/>
    </location>
    <ligand>
        <name>S-adenosyl-L-methionine</name>
        <dbReference type="ChEBI" id="CHEBI:59789"/>
    </ligand>
</feature>
<protein>
    <recommendedName>
        <fullName evidence="5">Release factor glutamine methyltransferase</fullName>
        <shortName evidence="5">RF MTase</shortName>
        <ecNumber evidence="5">2.1.1.297</ecNumber>
    </recommendedName>
    <alternativeName>
        <fullName evidence="5">N5-glutamine methyltransferase PrmC</fullName>
    </alternativeName>
    <alternativeName>
        <fullName evidence="5">Protein-(glutamine-N5) MTase PrmC</fullName>
    </alternativeName>
    <alternativeName>
        <fullName evidence="5">Protein-glutamine N-methyltransferase PrmC</fullName>
    </alternativeName>
</protein>
<dbReference type="Proteomes" id="UP000296201">
    <property type="component" value="Chromosome"/>
</dbReference>
<dbReference type="InterPro" id="IPR002052">
    <property type="entry name" value="DNA_methylase_N6_adenine_CS"/>
</dbReference>
<dbReference type="HAMAP" id="MF_02126">
    <property type="entry name" value="RF_methyltr_PrmC"/>
    <property type="match status" value="1"/>
</dbReference>
<feature type="binding site" evidence="5">
    <location>
        <begin position="122"/>
        <end position="126"/>
    </location>
    <ligand>
        <name>S-adenosyl-L-methionine</name>
        <dbReference type="ChEBI" id="CHEBI:59789"/>
    </ligand>
</feature>
<dbReference type="SUPFAM" id="SSF53335">
    <property type="entry name" value="S-adenosyl-L-methionine-dependent methyltransferases"/>
    <property type="match status" value="1"/>
</dbReference>
<dbReference type="PROSITE" id="PS00092">
    <property type="entry name" value="N6_MTASE"/>
    <property type="match status" value="1"/>
</dbReference>
<evidence type="ECO:0000256" key="2">
    <source>
        <dbReference type="ARBA" id="ARBA00022679"/>
    </source>
</evidence>
<dbReference type="InterPro" id="IPR029063">
    <property type="entry name" value="SAM-dependent_MTases_sf"/>
</dbReference>
<dbReference type="FunFam" id="3.40.50.150:FF:000053">
    <property type="entry name" value="Release factor glutamine methyltransferase"/>
    <property type="match status" value="1"/>
</dbReference>
<keyword evidence="1 5" id="KW-0489">Methyltransferase</keyword>
<evidence type="ECO:0000313" key="9">
    <source>
        <dbReference type="Proteomes" id="UP000296201"/>
    </source>
</evidence>
<sequence length="279" mass="31229">MRIDEALTTAKQQLKAASSDSVALDAELLLSFVLQKNRTYLYTWPEKPLSQAEHTQYFDLISCREQGHPVAHLIGNREFWGMNFRVTPDTLIPRPDTEILVETALAIMASNNNQAWSFLDLGTGSGAIACAIKASHPACEATAVDFQANALAVAQQNAKQHHLMIHFKQGSWFDPVKGQSFDLIVSNPPYIEEQDPHLNEGDVRFEPLTALTSGKDGLDDIRFIIEHAPTYLNPKGWLLIEHGYNQHEAVQQLLKVQGFKAIETRLDYGQNPRVTLGQR</sequence>
<dbReference type="InterPro" id="IPR004556">
    <property type="entry name" value="HemK-like"/>
</dbReference>
<comment type="similarity">
    <text evidence="5">Belongs to the protein N5-glutamine methyltransferase family. PrmC subfamily.</text>
</comment>
<evidence type="ECO:0000313" key="8">
    <source>
        <dbReference type="EMBL" id="QBZ82353.1"/>
    </source>
</evidence>
<dbReference type="InterPro" id="IPR019874">
    <property type="entry name" value="RF_methyltr_PrmC"/>
</dbReference>
<dbReference type="Gene3D" id="1.10.8.10">
    <property type="entry name" value="DNA helicase RuvA subunit, C-terminal domain"/>
    <property type="match status" value="1"/>
</dbReference>
<evidence type="ECO:0000259" key="7">
    <source>
        <dbReference type="Pfam" id="PF17827"/>
    </source>
</evidence>
<dbReference type="GO" id="GO:0003676">
    <property type="term" value="F:nucleic acid binding"/>
    <property type="evidence" value="ECO:0007669"/>
    <property type="project" value="InterPro"/>
</dbReference>
<evidence type="ECO:0000256" key="3">
    <source>
        <dbReference type="ARBA" id="ARBA00022691"/>
    </source>
</evidence>
<evidence type="ECO:0000259" key="6">
    <source>
        <dbReference type="Pfam" id="PF05175"/>
    </source>
</evidence>
<feature type="binding site" evidence="5">
    <location>
        <position position="187"/>
    </location>
    <ligand>
        <name>S-adenosyl-L-methionine</name>
        <dbReference type="ChEBI" id="CHEBI:59789"/>
    </ligand>
</feature>
<dbReference type="OrthoDB" id="9800643at2"/>
<accession>A0A4P7NX89</accession>
<comment type="function">
    <text evidence="5">Methylates the class 1 translation termination release factors RF1/PrfA and RF2/PrfB on the glutamine residue of the universally conserved GGQ motif.</text>
</comment>
<dbReference type="EC" id="2.1.1.297" evidence="5"/>
<dbReference type="NCBIfam" id="TIGR03534">
    <property type="entry name" value="RF_mod_PrmC"/>
    <property type="match status" value="1"/>
</dbReference>
<dbReference type="InterPro" id="IPR040758">
    <property type="entry name" value="PrmC_N"/>
</dbReference>
<gene>
    <name evidence="5 8" type="primary">prmC</name>
    <name evidence="8" type="ORF">GHNINEIG_00381</name>
</gene>
<dbReference type="Gene3D" id="3.40.50.150">
    <property type="entry name" value="Vaccinia Virus protein VP39"/>
    <property type="match status" value="1"/>
</dbReference>
<dbReference type="Pfam" id="PF17827">
    <property type="entry name" value="PrmC_N"/>
    <property type="match status" value="1"/>
</dbReference>
<keyword evidence="2 5" id="KW-0808">Transferase</keyword>
<proteinExistence type="inferred from homology"/>
<feature type="binding site" evidence="5">
    <location>
        <position position="172"/>
    </location>
    <ligand>
        <name>S-adenosyl-L-methionine</name>
        <dbReference type="ChEBI" id="CHEBI:59789"/>
    </ligand>
</feature>